<evidence type="ECO:0000256" key="1">
    <source>
        <dbReference type="SAM" id="Phobius"/>
    </source>
</evidence>
<dbReference type="RefSeq" id="WP_066654216.1">
    <property type="nucleotide sequence ID" value="NZ_CBCSCL010000029.1"/>
</dbReference>
<organism evidence="2 3">
    <name type="scientific">Bordetella flabilis</name>
    <dbReference type="NCBI Taxonomy" id="463014"/>
    <lineage>
        <taxon>Bacteria</taxon>
        <taxon>Pseudomonadati</taxon>
        <taxon>Pseudomonadota</taxon>
        <taxon>Betaproteobacteria</taxon>
        <taxon>Burkholderiales</taxon>
        <taxon>Alcaligenaceae</taxon>
        <taxon>Bordetella</taxon>
    </lineage>
</organism>
<dbReference type="KEGG" id="bfz:BAU07_03600"/>
<dbReference type="InterPro" id="IPR036259">
    <property type="entry name" value="MFS_trans_sf"/>
</dbReference>
<accession>A0A193GA21</accession>
<keyword evidence="1" id="KW-0472">Membrane</keyword>
<protein>
    <recommendedName>
        <fullName evidence="4">Major facilitator superfamily (MFS) profile domain-containing protein</fullName>
    </recommendedName>
</protein>
<evidence type="ECO:0000313" key="3">
    <source>
        <dbReference type="Proteomes" id="UP000091926"/>
    </source>
</evidence>
<evidence type="ECO:0008006" key="4">
    <source>
        <dbReference type="Google" id="ProtNLM"/>
    </source>
</evidence>
<dbReference type="Proteomes" id="UP000091926">
    <property type="component" value="Chromosome"/>
</dbReference>
<dbReference type="SUPFAM" id="SSF103473">
    <property type="entry name" value="MFS general substrate transporter"/>
    <property type="match status" value="1"/>
</dbReference>
<keyword evidence="1" id="KW-1133">Transmembrane helix</keyword>
<gene>
    <name evidence="2" type="ORF">BAU07_03600</name>
</gene>
<sequence>MPSSPADALLARNCRINCIGLTGGFFSPSLLGWVKTATGSLDHGLYAIAALLTLGALLIAFVVKMDGSGTA</sequence>
<dbReference type="AlphaFoldDB" id="A0A193GA21"/>
<name>A0A193GA21_9BORD</name>
<dbReference type="STRING" id="463014.BAU07_03600"/>
<proteinExistence type="predicted"/>
<keyword evidence="1" id="KW-0812">Transmembrane</keyword>
<reference evidence="2 3" key="1">
    <citation type="submission" date="2016-06" db="EMBL/GenBank/DDBJ databases">
        <title>Complete genome sequences of Bordetella bronchialis and Bordetella flabilis.</title>
        <authorList>
            <person name="LiPuma J.J."/>
            <person name="Spilker T."/>
        </authorList>
    </citation>
    <scope>NUCLEOTIDE SEQUENCE [LARGE SCALE GENOMIC DNA]</scope>
    <source>
        <strain evidence="2 3">AU10664</strain>
    </source>
</reference>
<dbReference type="EMBL" id="CP016172">
    <property type="protein sequence ID" value="ANN76321.1"/>
    <property type="molecule type" value="Genomic_DNA"/>
</dbReference>
<keyword evidence="3" id="KW-1185">Reference proteome</keyword>
<feature type="transmembrane region" description="Helical" evidence="1">
    <location>
        <begin position="43"/>
        <end position="63"/>
    </location>
</feature>
<evidence type="ECO:0000313" key="2">
    <source>
        <dbReference type="EMBL" id="ANN76321.1"/>
    </source>
</evidence>